<reference evidence="1 2" key="1">
    <citation type="submission" date="2014-12" db="EMBL/GenBank/DDBJ databases">
        <title>Genome sequence of Flavobacterium anhuiense RCM74.</title>
        <authorList>
            <person name="Kim J.F."/>
            <person name="Song J.Y."/>
            <person name="Kwak M.-J."/>
            <person name="Lee S.-W."/>
        </authorList>
    </citation>
    <scope>NUCLEOTIDE SEQUENCE [LARGE SCALE GENOMIC DNA]</scope>
    <source>
        <strain evidence="1 2">RCM74</strain>
    </source>
</reference>
<proteinExistence type="predicted"/>
<dbReference type="EMBL" id="JUIV01000003">
    <property type="protein sequence ID" value="RYJ39663.1"/>
    <property type="molecule type" value="Genomic_DNA"/>
</dbReference>
<accession>A0A444W1H5</accession>
<organism evidence="1 2">
    <name type="scientific">Flavobacterium anhuiense</name>
    <dbReference type="NCBI Taxonomy" id="459526"/>
    <lineage>
        <taxon>Bacteria</taxon>
        <taxon>Pseudomonadati</taxon>
        <taxon>Bacteroidota</taxon>
        <taxon>Flavobacteriia</taxon>
        <taxon>Flavobacteriales</taxon>
        <taxon>Flavobacteriaceae</taxon>
        <taxon>Flavobacterium</taxon>
    </lineage>
</organism>
<gene>
    <name evidence="1" type="ORF">NU08_1332</name>
</gene>
<evidence type="ECO:0000313" key="2">
    <source>
        <dbReference type="Proteomes" id="UP000290433"/>
    </source>
</evidence>
<dbReference type="RefSeq" id="WP_129746357.1">
    <property type="nucleotide sequence ID" value="NZ_JUIV01000003.1"/>
</dbReference>
<dbReference type="Proteomes" id="UP000290433">
    <property type="component" value="Unassembled WGS sequence"/>
</dbReference>
<sequence length="66" mass="7101">MENSKKLKLQIFENKFRGGFESLSDNQILKIKGGQRDAADTNAVCTNENDCTKSGNGGICNNSGSC</sequence>
<dbReference type="AlphaFoldDB" id="A0A444W1H5"/>
<name>A0A444W1H5_9FLAO</name>
<comment type="caution">
    <text evidence="1">The sequence shown here is derived from an EMBL/GenBank/DDBJ whole genome shotgun (WGS) entry which is preliminary data.</text>
</comment>
<evidence type="ECO:0000313" key="1">
    <source>
        <dbReference type="EMBL" id="RYJ39663.1"/>
    </source>
</evidence>
<protein>
    <submittedName>
        <fullName evidence="1">Uncharacterized protein</fullName>
    </submittedName>
</protein>